<evidence type="ECO:0000259" key="8">
    <source>
        <dbReference type="PROSITE" id="PS50928"/>
    </source>
</evidence>
<dbReference type="EMBL" id="NRJF01000041">
    <property type="protein sequence ID" value="RIY37501.1"/>
    <property type="molecule type" value="Genomic_DNA"/>
</dbReference>
<dbReference type="InterPro" id="IPR035906">
    <property type="entry name" value="MetI-like_sf"/>
</dbReference>
<organism evidence="9 10">
    <name type="scientific">Psittacicella gerlachiana</name>
    <dbReference type="NCBI Taxonomy" id="2028574"/>
    <lineage>
        <taxon>Bacteria</taxon>
        <taxon>Pseudomonadati</taxon>
        <taxon>Pseudomonadota</taxon>
        <taxon>Gammaproteobacteria</taxon>
        <taxon>Pasteurellales</taxon>
        <taxon>Psittacicellaceae</taxon>
        <taxon>Psittacicella</taxon>
    </lineage>
</organism>
<feature type="transmembrane region" description="Helical" evidence="7">
    <location>
        <begin position="140"/>
        <end position="158"/>
    </location>
</feature>
<dbReference type="InterPro" id="IPR050366">
    <property type="entry name" value="BP-dependent_transpt_permease"/>
</dbReference>
<feature type="transmembrane region" description="Helical" evidence="7">
    <location>
        <begin position="78"/>
        <end position="103"/>
    </location>
</feature>
<feature type="transmembrane region" description="Helical" evidence="7">
    <location>
        <begin position="12"/>
        <end position="32"/>
    </location>
</feature>
<feature type="transmembrane region" description="Helical" evidence="7">
    <location>
        <begin position="110"/>
        <end position="134"/>
    </location>
</feature>
<protein>
    <submittedName>
        <fullName evidence="9">ABC transporter permease</fullName>
    </submittedName>
</protein>
<comment type="subcellular location">
    <subcellularLocation>
        <location evidence="1 7">Cell membrane</location>
        <topology evidence="1 7">Multi-pass membrane protein</topology>
    </subcellularLocation>
</comment>
<evidence type="ECO:0000256" key="6">
    <source>
        <dbReference type="ARBA" id="ARBA00023136"/>
    </source>
</evidence>
<dbReference type="InterPro" id="IPR000515">
    <property type="entry name" value="MetI-like"/>
</dbReference>
<dbReference type="PROSITE" id="PS50928">
    <property type="entry name" value="ABC_TM1"/>
    <property type="match status" value="1"/>
</dbReference>
<dbReference type="SUPFAM" id="SSF161098">
    <property type="entry name" value="MetI-like"/>
    <property type="match status" value="1"/>
</dbReference>
<evidence type="ECO:0000256" key="4">
    <source>
        <dbReference type="ARBA" id="ARBA00022692"/>
    </source>
</evidence>
<evidence type="ECO:0000313" key="9">
    <source>
        <dbReference type="EMBL" id="RIY37501.1"/>
    </source>
</evidence>
<dbReference type="PANTHER" id="PTHR43386">
    <property type="entry name" value="OLIGOPEPTIDE TRANSPORT SYSTEM PERMEASE PROTEIN APPC"/>
    <property type="match status" value="1"/>
</dbReference>
<dbReference type="RefSeq" id="WP_119534259.1">
    <property type="nucleotide sequence ID" value="NZ_NRJF01000041.1"/>
</dbReference>
<proteinExistence type="inferred from homology"/>
<keyword evidence="6 7" id="KW-0472">Membrane</keyword>
<evidence type="ECO:0000256" key="2">
    <source>
        <dbReference type="ARBA" id="ARBA00022448"/>
    </source>
</evidence>
<evidence type="ECO:0000256" key="7">
    <source>
        <dbReference type="RuleBase" id="RU363032"/>
    </source>
</evidence>
<comment type="caution">
    <text evidence="9">The sequence shown here is derived from an EMBL/GenBank/DDBJ whole genome shotgun (WGS) entry which is preliminary data.</text>
</comment>
<keyword evidence="5 7" id="KW-1133">Transmembrane helix</keyword>
<accession>A0A3A1YIT0</accession>
<evidence type="ECO:0000256" key="1">
    <source>
        <dbReference type="ARBA" id="ARBA00004651"/>
    </source>
</evidence>
<dbReference type="Proteomes" id="UP000265964">
    <property type="component" value="Unassembled WGS sequence"/>
</dbReference>
<dbReference type="PANTHER" id="PTHR43386:SF1">
    <property type="entry name" value="D,D-DIPEPTIDE TRANSPORT SYSTEM PERMEASE PROTEIN DDPC-RELATED"/>
    <property type="match status" value="1"/>
</dbReference>
<dbReference type="CDD" id="cd06261">
    <property type="entry name" value="TM_PBP2"/>
    <property type="match status" value="1"/>
</dbReference>
<sequence>MQKVKNQHTSFFSPLRLLGIFIFLGLIIYAYATPWFTSQSPIQQNLAQALVSFSPEHWLGTDHLGRDMFTRLAMALRLSLGLILGCVFIALAAGLLAGFLAAFFGSYWELFFNALANLVQALPGLLLILLFAALAPGSYWSLYLGISLVMWVEFYRLIRAQALILVQSGAMQNSRLQGMGLVYCCRRHVLPTLLPNILTMASLGAGNAVLALATLGFCQVGLRPPTPELGLMMTELFPYYYLAPEIFFLPVGAVVLLVLSLLLMARGANNV</sequence>
<feature type="domain" description="ABC transmembrane type-1" evidence="8">
    <location>
        <begin position="76"/>
        <end position="267"/>
    </location>
</feature>
<gene>
    <name evidence="9" type="ORF">CKF59_01665</name>
</gene>
<name>A0A3A1YIT0_9GAMM</name>
<comment type="similarity">
    <text evidence="7">Belongs to the binding-protein-dependent transport system permease family.</text>
</comment>
<evidence type="ECO:0000256" key="5">
    <source>
        <dbReference type="ARBA" id="ARBA00022989"/>
    </source>
</evidence>
<keyword evidence="3" id="KW-1003">Cell membrane</keyword>
<evidence type="ECO:0000313" key="10">
    <source>
        <dbReference type="Proteomes" id="UP000265964"/>
    </source>
</evidence>
<feature type="transmembrane region" description="Helical" evidence="7">
    <location>
        <begin position="242"/>
        <end position="265"/>
    </location>
</feature>
<keyword evidence="2 7" id="KW-0813">Transport</keyword>
<dbReference type="GO" id="GO:0071916">
    <property type="term" value="F:dipeptide transmembrane transporter activity"/>
    <property type="evidence" value="ECO:0007669"/>
    <property type="project" value="TreeGrafter"/>
</dbReference>
<keyword evidence="4 7" id="KW-0812">Transmembrane</keyword>
<dbReference type="GO" id="GO:0005886">
    <property type="term" value="C:plasma membrane"/>
    <property type="evidence" value="ECO:0007669"/>
    <property type="project" value="UniProtKB-SubCell"/>
</dbReference>
<dbReference type="Pfam" id="PF00528">
    <property type="entry name" value="BPD_transp_1"/>
    <property type="match status" value="1"/>
</dbReference>
<feature type="transmembrane region" description="Helical" evidence="7">
    <location>
        <begin position="197"/>
        <end position="222"/>
    </location>
</feature>
<keyword evidence="10" id="KW-1185">Reference proteome</keyword>
<evidence type="ECO:0000256" key="3">
    <source>
        <dbReference type="ARBA" id="ARBA00022475"/>
    </source>
</evidence>
<dbReference type="AlphaFoldDB" id="A0A3A1YIT0"/>
<reference evidence="9 10" key="1">
    <citation type="submission" date="2017-08" db="EMBL/GenBank/DDBJ databases">
        <title>Reclassification of Bisgaard taxon 37 and 44.</title>
        <authorList>
            <person name="Christensen H."/>
        </authorList>
    </citation>
    <scope>NUCLEOTIDE SEQUENCE [LARGE SCALE GENOMIC DNA]</scope>
    <source>
        <strain evidence="9 10">EEAB3T1</strain>
    </source>
</reference>
<dbReference type="Gene3D" id="1.10.3720.10">
    <property type="entry name" value="MetI-like"/>
    <property type="match status" value="1"/>
</dbReference>
<dbReference type="OrthoDB" id="9783218at2"/>